<keyword evidence="1" id="KW-0732">Signal</keyword>
<evidence type="ECO:0000313" key="2">
    <source>
        <dbReference type="Proteomes" id="UP000050791"/>
    </source>
</evidence>
<feature type="chain" id="PRO_5041737819" evidence="1">
    <location>
        <begin position="24"/>
        <end position="101"/>
    </location>
</feature>
<dbReference type="Proteomes" id="UP000050791">
    <property type="component" value="Unassembled WGS sequence"/>
</dbReference>
<reference evidence="3" key="1">
    <citation type="submission" date="2023-11" db="UniProtKB">
        <authorList>
            <consortium name="WormBaseParasite"/>
        </authorList>
    </citation>
    <scope>IDENTIFICATION</scope>
</reference>
<proteinExistence type="predicted"/>
<accession>A0AA85BWI4</accession>
<name>A0AA85BWI4_9TREM</name>
<feature type="signal peptide" evidence="1">
    <location>
        <begin position="1"/>
        <end position="23"/>
    </location>
</feature>
<sequence>MRTGQVTLIMNILHLLFIQSTESYAVLEGKQIVKKVYSKRQPIVLTAAAGFMSHTDSIDTMNNSNVNRSIFNNGNGFSTIHHVPKTQVVNTSHQILLLEHI</sequence>
<protein>
    <submittedName>
        <fullName evidence="3">Uncharacterized protein</fullName>
    </submittedName>
</protein>
<evidence type="ECO:0000256" key="1">
    <source>
        <dbReference type="SAM" id="SignalP"/>
    </source>
</evidence>
<organism evidence="2 3">
    <name type="scientific">Schistosoma mattheei</name>
    <dbReference type="NCBI Taxonomy" id="31246"/>
    <lineage>
        <taxon>Eukaryota</taxon>
        <taxon>Metazoa</taxon>
        <taxon>Spiralia</taxon>
        <taxon>Lophotrochozoa</taxon>
        <taxon>Platyhelminthes</taxon>
        <taxon>Trematoda</taxon>
        <taxon>Digenea</taxon>
        <taxon>Strigeidida</taxon>
        <taxon>Schistosomatoidea</taxon>
        <taxon>Schistosomatidae</taxon>
        <taxon>Schistosoma</taxon>
    </lineage>
</organism>
<dbReference type="AlphaFoldDB" id="A0AA85BWI4"/>
<evidence type="ECO:0000313" key="3">
    <source>
        <dbReference type="WBParaSite" id="SMTH1_81210.1"/>
    </source>
</evidence>
<dbReference type="WBParaSite" id="SMTH1_81210.1">
    <property type="protein sequence ID" value="SMTH1_81210.1"/>
    <property type="gene ID" value="SMTH1_81210"/>
</dbReference>